<evidence type="ECO:0000313" key="2">
    <source>
        <dbReference type="Proteomes" id="UP001054837"/>
    </source>
</evidence>
<evidence type="ECO:0000313" key="1">
    <source>
        <dbReference type="EMBL" id="GIY54588.1"/>
    </source>
</evidence>
<keyword evidence="2" id="KW-1185">Reference proteome</keyword>
<accession>A0AAV4UA05</accession>
<dbReference type="Proteomes" id="UP001054837">
    <property type="component" value="Unassembled WGS sequence"/>
</dbReference>
<proteinExistence type="predicted"/>
<dbReference type="EMBL" id="BPLQ01010945">
    <property type="protein sequence ID" value="GIY54588.1"/>
    <property type="molecule type" value="Genomic_DNA"/>
</dbReference>
<organism evidence="1 2">
    <name type="scientific">Caerostris darwini</name>
    <dbReference type="NCBI Taxonomy" id="1538125"/>
    <lineage>
        <taxon>Eukaryota</taxon>
        <taxon>Metazoa</taxon>
        <taxon>Ecdysozoa</taxon>
        <taxon>Arthropoda</taxon>
        <taxon>Chelicerata</taxon>
        <taxon>Arachnida</taxon>
        <taxon>Araneae</taxon>
        <taxon>Araneomorphae</taxon>
        <taxon>Entelegynae</taxon>
        <taxon>Araneoidea</taxon>
        <taxon>Araneidae</taxon>
        <taxon>Caerostris</taxon>
    </lineage>
</organism>
<reference evidence="1 2" key="1">
    <citation type="submission" date="2021-06" db="EMBL/GenBank/DDBJ databases">
        <title>Caerostris darwini draft genome.</title>
        <authorList>
            <person name="Kono N."/>
            <person name="Arakawa K."/>
        </authorList>
    </citation>
    <scope>NUCLEOTIDE SEQUENCE [LARGE SCALE GENOMIC DNA]</scope>
</reference>
<comment type="caution">
    <text evidence="1">The sequence shown here is derived from an EMBL/GenBank/DDBJ whole genome shotgun (WGS) entry which is preliminary data.</text>
</comment>
<gene>
    <name evidence="1" type="ORF">CDAR_115411</name>
</gene>
<sequence>MKAFYLQFFPPKYPCLFSLDDSKCGRTAASFRRQVFDKNWIVIDERVKRLNQIKFLSKEAFSISQMTPFLLKNTVNDSASAEDFPFT</sequence>
<name>A0AAV4UA05_9ARAC</name>
<protein>
    <submittedName>
        <fullName evidence="1">Uncharacterized protein</fullName>
    </submittedName>
</protein>
<dbReference type="AlphaFoldDB" id="A0AAV4UA05"/>